<dbReference type="CDD" id="cd05254">
    <property type="entry name" value="dTDP_HR_like_SDR_e"/>
    <property type="match status" value="1"/>
</dbReference>
<comment type="pathway">
    <text evidence="1 6">Carbohydrate biosynthesis; dTDP-L-rhamnose biosynthesis.</text>
</comment>
<dbReference type="AlphaFoldDB" id="A0A2U3QJ18"/>
<dbReference type="OrthoDB" id="9803892at2"/>
<dbReference type="Pfam" id="PF04321">
    <property type="entry name" value="RmlD_sub_bind"/>
    <property type="match status" value="1"/>
</dbReference>
<dbReference type="GO" id="GO:0019305">
    <property type="term" value="P:dTDP-rhamnose biosynthetic process"/>
    <property type="evidence" value="ECO:0007669"/>
    <property type="project" value="UniProtKB-UniPathway"/>
</dbReference>
<evidence type="ECO:0000313" key="8">
    <source>
        <dbReference type="EMBL" id="SPQ01378.1"/>
    </source>
</evidence>
<comment type="similarity">
    <text evidence="2 6">Belongs to the dTDP-4-dehydrorhamnose reductase family.</text>
</comment>
<evidence type="ECO:0000256" key="4">
    <source>
        <dbReference type="ARBA" id="ARBA00017099"/>
    </source>
</evidence>
<dbReference type="Gene3D" id="3.90.25.10">
    <property type="entry name" value="UDP-galactose 4-epimerase, domain 1"/>
    <property type="match status" value="1"/>
</dbReference>
<dbReference type="PANTHER" id="PTHR10491:SF4">
    <property type="entry name" value="METHIONINE ADENOSYLTRANSFERASE 2 SUBUNIT BETA"/>
    <property type="match status" value="1"/>
</dbReference>
<proteinExistence type="inferred from homology"/>
<dbReference type="InterPro" id="IPR036291">
    <property type="entry name" value="NAD(P)-bd_dom_sf"/>
</dbReference>
<dbReference type="NCBIfam" id="TIGR01214">
    <property type="entry name" value="rmlD"/>
    <property type="match status" value="1"/>
</dbReference>
<keyword evidence="6" id="KW-0560">Oxidoreductase</keyword>
<evidence type="ECO:0000313" key="9">
    <source>
        <dbReference type="Proteomes" id="UP000245125"/>
    </source>
</evidence>
<dbReference type="SUPFAM" id="SSF51735">
    <property type="entry name" value="NAD(P)-binding Rossmann-fold domains"/>
    <property type="match status" value="1"/>
</dbReference>
<dbReference type="EC" id="1.1.1.133" evidence="3 6"/>
<comment type="catalytic activity">
    <reaction evidence="5">
        <text>dTDP-beta-L-rhamnose + NADP(+) = dTDP-4-dehydro-beta-L-rhamnose + NADPH + H(+)</text>
        <dbReference type="Rhea" id="RHEA:21796"/>
        <dbReference type="ChEBI" id="CHEBI:15378"/>
        <dbReference type="ChEBI" id="CHEBI:57510"/>
        <dbReference type="ChEBI" id="CHEBI:57783"/>
        <dbReference type="ChEBI" id="CHEBI:58349"/>
        <dbReference type="ChEBI" id="CHEBI:62830"/>
        <dbReference type="EC" id="1.1.1.133"/>
    </reaction>
</comment>
<evidence type="ECO:0000259" key="7">
    <source>
        <dbReference type="Pfam" id="PF04321"/>
    </source>
</evidence>
<reference evidence="9" key="1">
    <citation type="submission" date="2018-03" db="EMBL/GenBank/DDBJ databases">
        <authorList>
            <person name="Zecchin S."/>
        </authorList>
    </citation>
    <scope>NUCLEOTIDE SEQUENCE [LARGE SCALE GENOMIC DNA]</scope>
</reference>
<dbReference type="GO" id="GO:0005829">
    <property type="term" value="C:cytosol"/>
    <property type="evidence" value="ECO:0007669"/>
    <property type="project" value="TreeGrafter"/>
</dbReference>
<evidence type="ECO:0000256" key="3">
    <source>
        <dbReference type="ARBA" id="ARBA00012929"/>
    </source>
</evidence>
<name>A0A2U3QJ18_9BACT</name>
<evidence type="ECO:0000256" key="6">
    <source>
        <dbReference type="RuleBase" id="RU364082"/>
    </source>
</evidence>
<dbReference type="Proteomes" id="UP000245125">
    <property type="component" value="Unassembled WGS sequence"/>
</dbReference>
<dbReference type="InterPro" id="IPR029903">
    <property type="entry name" value="RmlD-like-bd"/>
</dbReference>
<accession>A0A2U3QJ18</accession>
<dbReference type="GO" id="GO:0008831">
    <property type="term" value="F:dTDP-4-dehydrorhamnose reductase activity"/>
    <property type="evidence" value="ECO:0007669"/>
    <property type="project" value="UniProtKB-EC"/>
</dbReference>
<feature type="domain" description="RmlD-like substrate binding" evidence="7">
    <location>
        <begin position="1"/>
        <end position="273"/>
    </location>
</feature>
<keyword evidence="6" id="KW-0521">NADP</keyword>
<organism evidence="8 9">
    <name type="scientific">Candidatus Sulfobium mesophilum</name>
    <dbReference type="NCBI Taxonomy" id="2016548"/>
    <lineage>
        <taxon>Bacteria</taxon>
        <taxon>Pseudomonadati</taxon>
        <taxon>Nitrospirota</taxon>
        <taxon>Nitrospiria</taxon>
        <taxon>Nitrospirales</taxon>
        <taxon>Nitrospiraceae</taxon>
        <taxon>Candidatus Sulfobium</taxon>
    </lineage>
</organism>
<dbReference type="InterPro" id="IPR005913">
    <property type="entry name" value="dTDP_dehydrorham_reduct"/>
</dbReference>
<dbReference type="EMBL" id="OUUY01000100">
    <property type="protein sequence ID" value="SPQ01378.1"/>
    <property type="molecule type" value="Genomic_DNA"/>
</dbReference>
<evidence type="ECO:0000256" key="1">
    <source>
        <dbReference type="ARBA" id="ARBA00004781"/>
    </source>
</evidence>
<gene>
    <name evidence="8" type="primary">spsK</name>
    <name evidence="8" type="ORF">NBG4_520005</name>
</gene>
<protein>
    <recommendedName>
        <fullName evidence="4 6">dTDP-4-dehydrorhamnose reductase</fullName>
        <ecNumber evidence="3 6">1.1.1.133</ecNumber>
    </recommendedName>
</protein>
<sequence>MKIAVTGSEGMLGYDIRQVFSDVELICLTYDSLDITKLDPVMKRIREVKPDFVINAAAFTDVDRCESEPDLAYLINGIGARNVAMACEEARCPVIHISTDYVFDGTKDGPYNEWDATSPINQYGLSKLMGERFITSLTSRFYVVRTSWLYGKNGKNFVDTIGRLLSERDSLDVVNDQVGSPTYTLDLARKLREIIGKGYGIYHVTNSGKCSWYEFAVAIATKKGIDKRITPVTSEMFRRPAKRPANSVLGHTMLRLEGLGEMRDWETALGEYLGVTGT</sequence>
<evidence type="ECO:0000256" key="2">
    <source>
        <dbReference type="ARBA" id="ARBA00010944"/>
    </source>
</evidence>
<dbReference type="PANTHER" id="PTHR10491">
    <property type="entry name" value="DTDP-4-DEHYDRORHAMNOSE REDUCTASE"/>
    <property type="match status" value="1"/>
</dbReference>
<evidence type="ECO:0000256" key="5">
    <source>
        <dbReference type="ARBA" id="ARBA00048200"/>
    </source>
</evidence>
<comment type="function">
    <text evidence="6">Catalyzes the reduction of dTDP-6-deoxy-L-lyxo-4-hexulose to yield dTDP-L-rhamnose.</text>
</comment>
<dbReference type="UniPathway" id="UPA00124"/>
<keyword evidence="9" id="KW-1185">Reference proteome</keyword>
<dbReference type="Gene3D" id="3.40.50.720">
    <property type="entry name" value="NAD(P)-binding Rossmann-like Domain"/>
    <property type="match status" value="1"/>
</dbReference>